<evidence type="ECO:0000256" key="2">
    <source>
        <dbReference type="ARBA" id="ARBA00022741"/>
    </source>
</evidence>
<evidence type="ECO:0000256" key="1">
    <source>
        <dbReference type="ARBA" id="ARBA00007381"/>
    </source>
</evidence>
<dbReference type="InterPro" id="IPR043129">
    <property type="entry name" value="ATPase_NBD"/>
</dbReference>
<evidence type="ECO:0000313" key="5">
    <source>
        <dbReference type="EMBL" id="GJN08284.1"/>
    </source>
</evidence>
<keyword evidence="3" id="KW-0067">ATP-binding</keyword>
<feature type="region of interest" description="Disordered" evidence="4">
    <location>
        <begin position="220"/>
        <end position="240"/>
    </location>
</feature>
<dbReference type="GO" id="GO:0140662">
    <property type="term" value="F:ATP-dependent protein folding chaperone"/>
    <property type="evidence" value="ECO:0007669"/>
    <property type="project" value="InterPro"/>
</dbReference>
<evidence type="ECO:0000256" key="3">
    <source>
        <dbReference type="ARBA" id="ARBA00022840"/>
    </source>
</evidence>
<dbReference type="Gene3D" id="2.60.34.10">
    <property type="entry name" value="Substrate Binding Domain Of DNAk, Chain A, domain 1"/>
    <property type="match status" value="1"/>
</dbReference>
<dbReference type="Pfam" id="PF00012">
    <property type="entry name" value="HSP70"/>
    <property type="match status" value="1"/>
</dbReference>
<proteinExistence type="inferred from homology"/>
<accession>A0AAV5DDA9</accession>
<dbReference type="PRINTS" id="PR00301">
    <property type="entry name" value="HEATSHOCK70"/>
</dbReference>
<evidence type="ECO:0000313" key="6">
    <source>
        <dbReference type="Proteomes" id="UP001054889"/>
    </source>
</evidence>
<sequence>MGVDAIFHPNTFLWWVGFDSTRSEPDPLPSLIVLVGGSTRIPKVQNMLREFFNGKELCRTINPDEAIAYGAAIQASILSGNIGDVKVGDMVLLYVTPLSLGVETMDAHVMSFVIPRNTTIPVKRTKNLVTLYDNQIAMSLNVFEGESLCTKDNNLLSKFELLGLPPAPKGVTSVDVTFEIDANGVLKVSAIEKTTGSTNSIIITNHSGRLHKEEIERMAKRSKRKRTAPAEQHGQWINID</sequence>
<dbReference type="Proteomes" id="UP001054889">
    <property type="component" value="Unassembled WGS sequence"/>
</dbReference>
<reference evidence="5" key="1">
    <citation type="journal article" date="2018" name="DNA Res.">
        <title>Multiple hybrid de novo genome assembly of finger millet, an orphan allotetraploid crop.</title>
        <authorList>
            <person name="Hatakeyama M."/>
            <person name="Aluri S."/>
            <person name="Balachadran M.T."/>
            <person name="Sivarajan S.R."/>
            <person name="Patrignani A."/>
            <person name="Gruter S."/>
            <person name="Poveda L."/>
            <person name="Shimizu-Inatsugi R."/>
            <person name="Baeten J."/>
            <person name="Francoijs K.J."/>
            <person name="Nataraja K.N."/>
            <person name="Reddy Y.A.N."/>
            <person name="Phadnis S."/>
            <person name="Ravikumar R.L."/>
            <person name="Schlapbach R."/>
            <person name="Sreeman S.M."/>
            <person name="Shimizu K.K."/>
        </authorList>
    </citation>
    <scope>NUCLEOTIDE SEQUENCE</scope>
</reference>
<dbReference type="Gene3D" id="3.30.420.40">
    <property type="match status" value="2"/>
</dbReference>
<keyword evidence="6" id="KW-1185">Reference proteome</keyword>
<dbReference type="GO" id="GO:0005524">
    <property type="term" value="F:ATP binding"/>
    <property type="evidence" value="ECO:0007669"/>
    <property type="project" value="UniProtKB-KW"/>
</dbReference>
<reference evidence="5" key="2">
    <citation type="submission" date="2021-12" db="EMBL/GenBank/DDBJ databases">
        <title>Resequencing data analysis of finger millet.</title>
        <authorList>
            <person name="Hatakeyama M."/>
            <person name="Aluri S."/>
            <person name="Balachadran M.T."/>
            <person name="Sivarajan S.R."/>
            <person name="Poveda L."/>
            <person name="Shimizu-Inatsugi R."/>
            <person name="Schlapbach R."/>
            <person name="Sreeman S.M."/>
            <person name="Shimizu K.K."/>
        </authorList>
    </citation>
    <scope>NUCLEOTIDE SEQUENCE</scope>
</reference>
<dbReference type="SUPFAM" id="SSF100920">
    <property type="entry name" value="Heat shock protein 70kD (HSP70), peptide-binding domain"/>
    <property type="match status" value="1"/>
</dbReference>
<dbReference type="InterPro" id="IPR013126">
    <property type="entry name" value="Hsp_70_fam"/>
</dbReference>
<gene>
    <name evidence="5" type="primary">ga26190</name>
    <name evidence="5" type="ORF">PR202_ga26190</name>
</gene>
<dbReference type="SUPFAM" id="SSF53067">
    <property type="entry name" value="Actin-like ATPase domain"/>
    <property type="match status" value="1"/>
</dbReference>
<keyword evidence="2" id="KW-0547">Nucleotide-binding</keyword>
<comment type="similarity">
    <text evidence="1">Belongs to the heat shock protein 70 family.</text>
</comment>
<dbReference type="PANTHER" id="PTHR19375">
    <property type="entry name" value="HEAT SHOCK PROTEIN 70KDA"/>
    <property type="match status" value="1"/>
</dbReference>
<comment type="caution">
    <text evidence="5">The sequence shown here is derived from an EMBL/GenBank/DDBJ whole genome shotgun (WGS) entry which is preliminary data.</text>
</comment>
<name>A0AAV5DDA9_ELECO</name>
<dbReference type="InterPro" id="IPR029047">
    <property type="entry name" value="HSP70_peptide-bd_sf"/>
</dbReference>
<dbReference type="AlphaFoldDB" id="A0AAV5DDA9"/>
<protein>
    <submittedName>
        <fullName evidence="5">Uncharacterized protein</fullName>
    </submittedName>
</protein>
<dbReference type="FunFam" id="2.60.34.10:FF:000012">
    <property type="entry name" value="Heat shock 70 kDa protein"/>
    <property type="match status" value="1"/>
</dbReference>
<evidence type="ECO:0000256" key="4">
    <source>
        <dbReference type="SAM" id="MobiDB-lite"/>
    </source>
</evidence>
<dbReference type="EMBL" id="BQKI01000015">
    <property type="protein sequence ID" value="GJN08284.1"/>
    <property type="molecule type" value="Genomic_DNA"/>
</dbReference>
<organism evidence="5 6">
    <name type="scientific">Eleusine coracana subsp. coracana</name>
    <dbReference type="NCBI Taxonomy" id="191504"/>
    <lineage>
        <taxon>Eukaryota</taxon>
        <taxon>Viridiplantae</taxon>
        <taxon>Streptophyta</taxon>
        <taxon>Embryophyta</taxon>
        <taxon>Tracheophyta</taxon>
        <taxon>Spermatophyta</taxon>
        <taxon>Magnoliopsida</taxon>
        <taxon>Liliopsida</taxon>
        <taxon>Poales</taxon>
        <taxon>Poaceae</taxon>
        <taxon>PACMAD clade</taxon>
        <taxon>Chloridoideae</taxon>
        <taxon>Cynodonteae</taxon>
        <taxon>Eleusininae</taxon>
        <taxon>Eleusine</taxon>
    </lineage>
</organism>